<feature type="region of interest" description="Disordered" evidence="1">
    <location>
        <begin position="1"/>
        <end position="46"/>
    </location>
</feature>
<organism evidence="2 3">
    <name type="scientific">Cercophora newfieldiana</name>
    <dbReference type="NCBI Taxonomy" id="92897"/>
    <lineage>
        <taxon>Eukaryota</taxon>
        <taxon>Fungi</taxon>
        <taxon>Dikarya</taxon>
        <taxon>Ascomycota</taxon>
        <taxon>Pezizomycotina</taxon>
        <taxon>Sordariomycetes</taxon>
        <taxon>Sordariomycetidae</taxon>
        <taxon>Sordariales</taxon>
        <taxon>Lasiosphaeriaceae</taxon>
        <taxon>Cercophora</taxon>
    </lineage>
</organism>
<evidence type="ECO:0000256" key="1">
    <source>
        <dbReference type="SAM" id="MobiDB-lite"/>
    </source>
</evidence>
<feature type="compositionally biased region" description="Gly residues" evidence="1">
    <location>
        <begin position="99"/>
        <end position="129"/>
    </location>
</feature>
<evidence type="ECO:0000313" key="2">
    <source>
        <dbReference type="EMBL" id="KAK0638527.1"/>
    </source>
</evidence>
<dbReference type="AlphaFoldDB" id="A0AA40CHD8"/>
<proteinExistence type="predicted"/>
<reference evidence="2" key="1">
    <citation type="submission" date="2023-06" db="EMBL/GenBank/DDBJ databases">
        <title>Genome-scale phylogeny and comparative genomics of the fungal order Sordariales.</title>
        <authorList>
            <consortium name="Lawrence Berkeley National Laboratory"/>
            <person name="Hensen N."/>
            <person name="Bonometti L."/>
            <person name="Westerberg I."/>
            <person name="Brannstrom I.O."/>
            <person name="Guillou S."/>
            <person name="Cros-Aarteil S."/>
            <person name="Calhoun S."/>
            <person name="Haridas S."/>
            <person name="Kuo A."/>
            <person name="Mondo S."/>
            <person name="Pangilinan J."/>
            <person name="Riley R."/>
            <person name="Labutti K."/>
            <person name="Andreopoulos B."/>
            <person name="Lipzen A."/>
            <person name="Chen C."/>
            <person name="Yanf M."/>
            <person name="Daum C."/>
            <person name="Ng V."/>
            <person name="Clum A."/>
            <person name="Steindorff A."/>
            <person name="Ohm R."/>
            <person name="Martin F."/>
            <person name="Silar P."/>
            <person name="Natvig D."/>
            <person name="Lalanne C."/>
            <person name="Gautier V."/>
            <person name="Ament-Velasquez S.L."/>
            <person name="Kruys A."/>
            <person name="Hutchinson M.I."/>
            <person name="Powell A.J."/>
            <person name="Barry K."/>
            <person name="Miller A.N."/>
            <person name="Grigoriev I.V."/>
            <person name="Debuchy R."/>
            <person name="Gladieux P."/>
            <person name="Thoren M.H."/>
            <person name="Johannesson H."/>
        </authorList>
    </citation>
    <scope>NUCLEOTIDE SEQUENCE</scope>
    <source>
        <strain evidence="2">SMH2532-1</strain>
    </source>
</reference>
<feature type="region of interest" description="Disordered" evidence="1">
    <location>
        <begin position="86"/>
        <end position="129"/>
    </location>
</feature>
<evidence type="ECO:0000313" key="3">
    <source>
        <dbReference type="Proteomes" id="UP001174936"/>
    </source>
</evidence>
<gene>
    <name evidence="2" type="ORF">B0T16DRAFT_462299</name>
</gene>
<dbReference type="EMBL" id="JAULSV010000007">
    <property type="protein sequence ID" value="KAK0638527.1"/>
    <property type="molecule type" value="Genomic_DNA"/>
</dbReference>
<name>A0AA40CHD8_9PEZI</name>
<keyword evidence="3" id="KW-1185">Reference proteome</keyword>
<comment type="caution">
    <text evidence="2">The sequence shown here is derived from an EMBL/GenBank/DDBJ whole genome shotgun (WGS) entry which is preliminary data.</text>
</comment>
<feature type="compositionally biased region" description="Low complexity" evidence="1">
    <location>
        <begin position="8"/>
        <end position="37"/>
    </location>
</feature>
<dbReference type="Proteomes" id="UP001174936">
    <property type="component" value="Unassembled WGS sequence"/>
</dbReference>
<protein>
    <submittedName>
        <fullName evidence="2">Uncharacterized protein</fullName>
    </submittedName>
</protein>
<accession>A0AA40CHD8</accession>
<sequence length="129" mass="13175">MSTSAGETTPSAETPTPTPTPASASASASASSSQTSAKQKRHKARALTRDEIIEVRALKKYAKWTHDQIVAATGFTINQVQSACKAPRYPKKPDRWTVAGGGTGGRASVGAGRGTAEGAGSGEGEGMVE</sequence>